<sequence>MTVSIKDERPQIVKVQLKALKIGDTFLSLVENNKEGLFIVTGNNKHESGVTVMRLGGGEDNNAVTLSLSGHTHVIQVAVTISIHNM</sequence>
<evidence type="ECO:0000313" key="2">
    <source>
        <dbReference type="Proteomes" id="UP000019305"/>
    </source>
</evidence>
<accession>W6B0Y9</accession>
<keyword evidence="2" id="KW-1185">Reference proteome</keyword>
<proteinExistence type="predicted"/>
<dbReference type="Proteomes" id="UP000019305">
    <property type="component" value="Segment"/>
</dbReference>
<organism evidence="1 2">
    <name type="scientific">Erwinia phage Ea9-2</name>
    <dbReference type="NCBI Taxonomy" id="1429767"/>
    <lineage>
        <taxon>Viruses</taxon>
        <taxon>Duplodnaviria</taxon>
        <taxon>Heunggongvirae</taxon>
        <taxon>Uroviricota</taxon>
        <taxon>Caudoviricetes</taxon>
        <taxon>Schitoviridae</taxon>
        <taxon>Erskinevirinae</taxon>
        <taxon>Johnsonvirus</taxon>
        <taxon>Johnsonvirus Ea92</taxon>
    </lineage>
</organism>
<reference evidence="1 2" key="1">
    <citation type="submission" date="2015-01" db="EMBL/GenBank/DDBJ databases">
        <title>Characterization of two new Erwinia spp. phages.</title>
        <authorList>
            <person name="Yagubi A.I."/>
            <person name="Kropinski A.M."/>
            <person name="Castle A.J."/>
            <person name="Svircev A.M."/>
        </authorList>
    </citation>
    <scope>NUCLEOTIDE SEQUENCE [LARGE SCALE GENOMIC DNA]</scope>
    <source>
        <strain evidence="1">Ea9-2</strain>
    </source>
</reference>
<evidence type="ECO:0000313" key="1">
    <source>
        <dbReference type="EMBL" id="AHI60069.1"/>
    </source>
</evidence>
<gene>
    <name evidence="1" type="ORF">Ea92_12</name>
</gene>
<protein>
    <submittedName>
        <fullName evidence="1">Uncharacterized protein</fullName>
    </submittedName>
</protein>
<dbReference type="EMBL" id="KF806588">
    <property type="protein sequence ID" value="AHI60069.1"/>
    <property type="molecule type" value="Genomic_DNA"/>
</dbReference>
<name>W6B0Y9_9CAUD</name>
<dbReference type="GeneID" id="18503947"/>
<dbReference type="KEGG" id="vg:18503947"/>
<dbReference type="RefSeq" id="YP_009007386.1">
    <property type="nucleotide sequence ID" value="NC_023579.1"/>
</dbReference>